<organism evidence="1">
    <name type="scientific">bioreactor metagenome</name>
    <dbReference type="NCBI Taxonomy" id="1076179"/>
    <lineage>
        <taxon>unclassified sequences</taxon>
        <taxon>metagenomes</taxon>
        <taxon>ecological metagenomes</taxon>
    </lineage>
</organism>
<dbReference type="EC" id="2.1.1.198" evidence="1"/>
<reference evidence="1" key="1">
    <citation type="submission" date="2019-08" db="EMBL/GenBank/DDBJ databases">
        <authorList>
            <person name="Kucharzyk K."/>
            <person name="Murdoch R.W."/>
            <person name="Higgins S."/>
            <person name="Loffler F."/>
        </authorList>
    </citation>
    <scope>NUCLEOTIDE SEQUENCE</scope>
</reference>
<sequence>MAGKLILFPTQLGDTDFNTILPVYNNTLISTVRYFIVEDVRTARRFLKKCDPAINIDELTFFVLNKHTSPADLQSFIQPLKQGSDVGLLSEAGCPAVADPGADVVAMAQSANIQVIPLVGPSSILLALMASGFNGQSFAFNGYLPIQENEKIKMLKMLERRIYAENQTQIFIETPYRNMKTLADILSVCQPETKLCIAADITLSTEYIKTKSVQGWKNNLPDLNKRPCIFILYK</sequence>
<keyword evidence="1" id="KW-0808">Transferase</keyword>
<dbReference type="GO" id="GO:0032259">
    <property type="term" value="P:methylation"/>
    <property type="evidence" value="ECO:0007669"/>
    <property type="project" value="UniProtKB-KW"/>
</dbReference>
<comment type="caution">
    <text evidence="1">The sequence shown here is derived from an EMBL/GenBank/DDBJ whole genome shotgun (WGS) entry which is preliminary data.</text>
</comment>
<gene>
    <name evidence="1" type="primary">rsmI_24</name>
    <name evidence="1" type="ORF">SDC9_51367</name>
</gene>
<dbReference type="CDD" id="cd11649">
    <property type="entry name" value="RsmI_like"/>
    <property type="match status" value="1"/>
</dbReference>
<dbReference type="Gene3D" id="3.40.1010.10">
    <property type="entry name" value="Cobalt-precorrin-4 Transmethylase, Domain 1"/>
    <property type="match status" value="1"/>
</dbReference>
<accession>A0A644WS36</accession>
<dbReference type="InterPro" id="IPR014777">
    <property type="entry name" value="4pyrrole_Mease_sub1"/>
</dbReference>
<dbReference type="EMBL" id="VSSQ01001098">
    <property type="protein sequence ID" value="MPM05083.1"/>
    <property type="molecule type" value="Genomic_DNA"/>
</dbReference>
<dbReference type="InterPro" id="IPR008189">
    <property type="entry name" value="rRNA_ssu_MeTfrase_I"/>
</dbReference>
<dbReference type="GO" id="GO:0008168">
    <property type="term" value="F:methyltransferase activity"/>
    <property type="evidence" value="ECO:0007669"/>
    <property type="project" value="UniProtKB-KW"/>
</dbReference>
<dbReference type="PIRSF" id="PIRSF005917">
    <property type="entry name" value="MTase_YraL"/>
    <property type="match status" value="1"/>
</dbReference>
<protein>
    <submittedName>
        <fullName evidence="1">Ribosomal RNA small subunit methyltransferase I</fullName>
        <ecNumber evidence="1">2.1.1.198</ecNumber>
    </submittedName>
</protein>
<dbReference type="Gene3D" id="3.30.950.10">
    <property type="entry name" value="Methyltransferase, Cobalt-precorrin-4 Transmethylase, Domain 2"/>
    <property type="match status" value="1"/>
</dbReference>
<evidence type="ECO:0000313" key="1">
    <source>
        <dbReference type="EMBL" id="MPM05083.1"/>
    </source>
</evidence>
<proteinExistence type="predicted"/>
<dbReference type="SUPFAM" id="SSF53790">
    <property type="entry name" value="Tetrapyrrole methylase"/>
    <property type="match status" value="1"/>
</dbReference>
<dbReference type="PANTHER" id="PTHR46111">
    <property type="entry name" value="RIBOSOMAL RNA SMALL SUBUNIT METHYLTRANSFERASE I"/>
    <property type="match status" value="1"/>
</dbReference>
<dbReference type="PANTHER" id="PTHR46111:SF2">
    <property type="entry name" value="SAM-DEPENDENT METHYLTRANSFERASE"/>
    <property type="match status" value="1"/>
</dbReference>
<dbReference type="InterPro" id="IPR014776">
    <property type="entry name" value="4pyrrole_Mease_sub2"/>
</dbReference>
<dbReference type="AlphaFoldDB" id="A0A644WS36"/>
<keyword evidence="1" id="KW-0489">Methyltransferase</keyword>
<name>A0A644WS36_9ZZZZ</name>
<dbReference type="InterPro" id="IPR035996">
    <property type="entry name" value="4pyrrol_Methylase_sf"/>
</dbReference>